<comment type="caution">
    <text evidence="1">The sequence shown here is derived from an EMBL/GenBank/DDBJ whole genome shotgun (WGS) entry which is preliminary data.</text>
</comment>
<gene>
    <name evidence="1" type="ORF">F2Q68_00010413</name>
</gene>
<protein>
    <submittedName>
        <fullName evidence="1">Uncharacterized protein</fullName>
    </submittedName>
</protein>
<evidence type="ECO:0000313" key="2">
    <source>
        <dbReference type="Proteomes" id="UP000712281"/>
    </source>
</evidence>
<name>A0A8S9KUM5_BRACR</name>
<accession>A0A8S9KUM5</accession>
<reference evidence="1" key="1">
    <citation type="submission" date="2019-12" db="EMBL/GenBank/DDBJ databases">
        <title>Genome sequencing and annotation of Brassica cretica.</title>
        <authorList>
            <person name="Studholme D.J."/>
            <person name="Sarris P.F."/>
        </authorList>
    </citation>
    <scope>NUCLEOTIDE SEQUENCE</scope>
    <source>
        <strain evidence="1">PFS-001/15</strain>
        <tissue evidence="1">Leaf</tissue>
    </source>
</reference>
<proteinExistence type="predicted"/>
<evidence type="ECO:0000313" key="1">
    <source>
        <dbReference type="EMBL" id="KAF2598714.1"/>
    </source>
</evidence>
<dbReference type="AlphaFoldDB" id="A0A8S9KUM5"/>
<organism evidence="1 2">
    <name type="scientific">Brassica cretica</name>
    <name type="common">Mustard</name>
    <dbReference type="NCBI Taxonomy" id="69181"/>
    <lineage>
        <taxon>Eukaryota</taxon>
        <taxon>Viridiplantae</taxon>
        <taxon>Streptophyta</taxon>
        <taxon>Embryophyta</taxon>
        <taxon>Tracheophyta</taxon>
        <taxon>Spermatophyta</taxon>
        <taxon>Magnoliopsida</taxon>
        <taxon>eudicotyledons</taxon>
        <taxon>Gunneridae</taxon>
        <taxon>Pentapetalae</taxon>
        <taxon>rosids</taxon>
        <taxon>malvids</taxon>
        <taxon>Brassicales</taxon>
        <taxon>Brassicaceae</taxon>
        <taxon>Brassiceae</taxon>
        <taxon>Brassica</taxon>
    </lineage>
</organism>
<dbReference type="EMBL" id="QGKW02000717">
    <property type="protein sequence ID" value="KAF2598714.1"/>
    <property type="molecule type" value="Genomic_DNA"/>
</dbReference>
<dbReference type="Proteomes" id="UP000712281">
    <property type="component" value="Unassembled WGS sequence"/>
</dbReference>
<sequence>MNSLSSDIFPEINPFIKLRIDGIIWIASIKGSRTVRVRDFRSAFASRNRSGIGRTASAGCSGLGELVPTVGSLSFSAVGVSAVGPVVSSAFSSLCYDGLIATHMLAHAYRYLT</sequence>